<evidence type="ECO:0000313" key="9">
    <source>
        <dbReference type="EMBL" id="QBF28831.1"/>
    </source>
</evidence>
<keyword evidence="3" id="KW-0540">Nuclease</keyword>
<name>A0A411MPZ1_9PSED</name>
<evidence type="ECO:0000256" key="1">
    <source>
        <dbReference type="ARBA" id="ARBA00006620"/>
    </source>
</evidence>
<feature type="compositionally biased region" description="Basic residues" evidence="8">
    <location>
        <begin position="23"/>
        <end position="32"/>
    </location>
</feature>
<keyword evidence="5" id="KW-0378">Hydrolase</keyword>
<keyword evidence="10" id="KW-1185">Reference proteome</keyword>
<evidence type="ECO:0000256" key="3">
    <source>
        <dbReference type="ARBA" id="ARBA00022722"/>
    </source>
</evidence>
<protein>
    <submittedName>
        <fullName evidence="9">Type II toxin-antitoxin system HicA family toxin</fullName>
    </submittedName>
</protein>
<evidence type="ECO:0000256" key="7">
    <source>
        <dbReference type="ARBA" id="ARBA00023016"/>
    </source>
</evidence>
<dbReference type="SUPFAM" id="SSF54786">
    <property type="entry name" value="YcfA/nrd intein domain"/>
    <property type="match status" value="1"/>
</dbReference>
<evidence type="ECO:0000256" key="6">
    <source>
        <dbReference type="ARBA" id="ARBA00022884"/>
    </source>
</evidence>
<dbReference type="EMBL" id="CP035952">
    <property type="protein sequence ID" value="QBF28831.1"/>
    <property type="molecule type" value="Genomic_DNA"/>
</dbReference>
<dbReference type="InterPro" id="IPR012933">
    <property type="entry name" value="HicA_mRNA_interferase"/>
</dbReference>
<evidence type="ECO:0000256" key="5">
    <source>
        <dbReference type="ARBA" id="ARBA00022801"/>
    </source>
</evidence>
<evidence type="ECO:0000256" key="4">
    <source>
        <dbReference type="ARBA" id="ARBA00022759"/>
    </source>
</evidence>
<evidence type="ECO:0000313" key="10">
    <source>
        <dbReference type="Proteomes" id="UP000291130"/>
    </source>
</evidence>
<keyword evidence="7" id="KW-0346">Stress response</keyword>
<dbReference type="PANTHER" id="PTHR34873:SF3">
    <property type="entry name" value="ADDICTION MODULE TOXIN, HICA FAMILY"/>
    <property type="match status" value="1"/>
</dbReference>
<dbReference type="KEGG" id="ptk:EXN22_25265"/>
<keyword evidence="4" id="KW-0255">Endonuclease</keyword>
<gene>
    <name evidence="9" type="ORF">EXN22_25265</name>
</gene>
<dbReference type="GO" id="GO:0004519">
    <property type="term" value="F:endonuclease activity"/>
    <property type="evidence" value="ECO:0007669"/>
    <property type="project" value="UniProtKB-KW"/>
</dbReference>
<keyword evidence="6" id="KW-0694">RNA-binding</keyword>
<dbReference type="PANTHER" id="PTHR34873">
    <property type="entry name" value="SSR1766 PROTEIN"/>
    <property type="match status" value="1"/>
</dbReference>
<keyword evidence="2" id="KW-1277">Toxin-antitoxin system</keyword>
<dbReference type="GO" id="GO:0016787">
    <property type="term" value="F:hydrolase activity"/>
    <property type="evidence" value="ECO:0007669"/>
    <property type="project" value="UniProtKB-KW"/>
</dbReference>
<proteinExistence type="inferred from homology"/>
<dbReference type="Proteomes" id="UP000291130">
    <property type="component" value="Chromosome"/>
</dbReference>
<dbReference type="Pfam" id="PF07927">
    <property type="entry name" value="HicA_toxin"/>
    <property type="match status" value="1"/>
</dbReference>
<comment type="similarity">
    <text evidence="1">Belongs to the HicA mRNA interferase family.</text>
</comment>
<reference evidence="9 10" key="1">
    <citation type="submission" date="2019-02" db="EMBL/GenBank/DDBJ databases">
        <title>Complete genome sequence of Pseudomonas sp. SNU WT1 isolated from rainbow trout.</title>
        <authorList>
            <person name="Oh W.T."/>
            <person name="Park S.C."/>
        </authorList>
    </citation>
    <scope>NUCLEOTIDE SEQUENCE [LARGE SCALE GENOMIC DNA]</scope>
    <source>
        <strain evidence="9 10">SNU WT1</strain>
    </source>
</reference>
<dbReference type="AlphaFoldDB" id="A0A411MPZ1"/>
<sequence>MRSREIIALLEADGWQEVGVRGSHHHFKHPTRPGRVTVPHPKSDLPKGTLNNILKTAGLK</sequence>
<evidence type="ECO:0000256" key="8">
    <source>
        <dbReference type="SAM" id="MobiDB-lite"/>
    </source>
</evidence>
<dbReference type="RefSeq" id="WP_130266580.1">
    <property type="nucleotide sequence ID" value="NZ_CP035952.1"/>
</dbReference>
<feature type="region of interest" description="Disordered" evidence="8">
    <location>
        <begin position="23"/>
        <end position="51"/>
    </location>
</feature>
<dbReference type="GO" id="GO:0003729">
    <property type="term" value="F:mRNA binding"/>
    <property type="evidence" value="ECO:0007669"/>
    <property type="project" value="InterPro"/>
</dbReference>
<organism evidence="9 10">
    <name type="scientific">Pseudomonas tructae</name>
    <dbReference type="NCBI Taxonomy" id="2518644"/>
    <lineage>
        <taxon>Bacteria</taxon>
        <taxon>Pseudomonadati</taxon>
        <taxon>Pseudomonadota</taxon>
        <taxon>Gammaproteobacteria</taxon>
        <taxon>Pseudomonadales</taxon>
        <taxon>Pseudomonadaceae</taxon>
        <taxon>Pseudomonas</taxon>
    </lineage>
</organism>
<dbReference type="InterPro" id="IPR038570">
    <property type="entry name" value="HicA_sf"/>
</dbReference>
<evidence type="ECO:0000256" key="2">
    <source>
        <dbReference type="ARBA" id="ARBA00022649"/>
    </source>
</evidence>
<dbReference type="OrthoDB" id="9811409at2"/>
<accession>A0A411MPZ1</accession>
<dbReference type="Gene3D" id="3.30.920.30">
    <property type="entry name" value="Hypothetical protein"/>
    <property type="match status" value="1"/>
</dbReference>